<feature type="domain" description="ABC transporter" evidence="5">
    <location>
        <begin position="2"/>
        <end position="212"/>
    </location>
</feature>
<keyword evidence="7" id="KW-1185">Reference proteome</keyword>
<accession>A0A9W6STQ4</accession>
<dbReference type="GO" id="GO:0005524">
    <property type="term" value="F:ATP binding"/>
    <property type="evidence" value="ECO:0007669"/>
    <property type="project" value="UniProtKB-KW"/>
</dbReference>
<dbReference type="GO" id="GO:0015833">
    <property type="term" value="P:peptide transport"/>
    <property type="evidence" value="ECO:0007669"/>
    <property type="project" value="InterPro"/>
</dbReference>
<dbReference type="SMART" id="SM00382">
    <property type="entry name" value="AAA"/>
    <property type="match status" value="1"/>
</dbReference>
<dbReference type="InterPro" id="IPR027417">
    <property type="entry name" value="P-loop_NTPase"/>
</dbReference>
<evidence type="ECO:0000256" key="3">
    <source>
        <dbReference type="ARBA" id="ARBA00022741"/>
    </source>
</evidence>
<dbReference type="PANTHER" id="PTHR43776">
    <property type="entry name" value="TRANSPORT ATP-BINDING PROTEIN"/>
    <property type="match status" value="1"/>
</dbReference>
<evidence type="ECO:0000256" key="2">
    <source>
        <dbReference type="ARBA" id="ARBA00022448"/>
    </source>
</evidence>
<dbReference type="PROSITE" id="PS50893">
    <property type="entry name" value="ABC_TRANSPORTER_2"/>
    <property type="match status" value="1"/>
</dbReference>
<dbReference type="SUPFAM" id="SSF52540">
    <property type="entry name" value="P-loop containing nucleoside triphosphate hydrolases"/>
    <property type="match status" value="1"/>
</dbReference>
<organism evidence="6 7">
    <name type="scientific">Actinorhabdospora filicis</name>
    <dbReference type="NCBI Taxonomy" id="1785913"/>
    <lineage>
        <taxon>Bacteria</taxon>
        <taxon>Bacillati</taxon>
        <taxon>Actinomycetota</taxon>
        <taxon>Actinomycetes</taxon>
        <taxon>Micromonosporales</taxon>
        <taxon>Micromonosporaceae</taxon>
        <taxon>Actinorhabdospora</taxon>
    </lineage>
</organism>
<dbReference type="InterPro" id="IPR003439">
    <property type="entry name" value="ABC_transporter-like_ATP-bd"/>
</dbReference>
<keyword evidence="4 6" id="KW-0067">ATP-binding</keyword>
<dbReference type="Pfam" id="PF08352">
    <property type="entry name" value="oligo_HPY"/>
    <property type="match status" value="1"/>
</dbReference>
<dbReference type="PANTHER" id="PTHR43776:SF7">
    <property type="entry name" value="D,D-DIPEPTIDE TRANSPORT ATP-BINDING PROTEIN DDPF-RELATED"/>
    <property type="match status" value="1"/>
</dbReference>
<evidence type="ECO:0000256" key="1">
    <source>
        <dbReference type="ARBA" id="ARBA00005417"/>
    </source>
</evidence>
<proteinExistence type="inferred from homology"/>
<dbReference type="RefSeq" id="WP_285667343.1">
    <property type="nucleotide sequence ID" value="NZ_BSTX01000007.1"/>
</dbReference>
<keyword evidence="2" id="KW-0813">Transport</keyword>
<dbReference type="GO" id="GO:0016887">
    <property type="term" value="F:ATP hydrolysis activity"/>
    <property type="evidence" value="ECO:0007669"/>
    <property type="project" value="InterPro"/>
</dbReference>
<evidence type="ECO:0000313" key="6">
    <source>
        <dbReference type="EMBL" id="GLZ81789.1"/>
    </source>
</evidence>
<evidence type="ECO:0000313" key="7">
    <source>
        <dbReference type="Proteomes" id="UP001165079"/>
    </source>
</evidence>
<evidence type="ECO:0000256" key="4">
    <source>
        <dbReference type="ARBA" id="ARBA00022840"/>
    </source>
</evidence>
<reference evidence="6" key="1">
    <citation type="submission" date="2023-03" db="EMBL/GenBank/DDBJ databases">
        <title>Actinorhabdospora filicis NBRC 111898.</title>
        <authorList>
            <person name="Ichikawa N."/>
            <person name="Sato H."/>
            <person name="Tonouchi N."/>
        </authorList>
    </citation>
    <scope>NUCLEOTIDE SEQUENCE</scope>
    <source>
        <strain evidence="6">NBRC 111898</strain>
    </source>
</reference>
<dbReference type="InterPro" id="IPR050319">
    <property type="entry name" value="ABC_transp_ATP-bind"/>
</dbReference>
<dbReference type="NCBIfam" id="TIGR01727">
    <property type="entry name" value="oligo_HPY"/>
    <property type="match status" value="1"/>
</dbReference>
<dbReference type="Proteomes" id="UP001165079">
    <property type="component" value="Unassembled WGS sequence"/>
</dbReference>
<dbReference type="EMBL" id="BSTX01000007">
    <property type="protein sequence ID" value="GLZ81789.1"/>
    <property type="molecule type" value="Genomic_DNA"/>
</dbReference>
<comment type="caution">
    <text evidence="6">The sequence shown here is derived from an EMBL/GenBank/DDBJ whole genome shotgun (WGS) entry which is preliminary data.</text>
</comment>
<keyword evidence="3" id="KW-0547">Nucleotide-binding</keyword>
<dbReference type="InterPro" id="IPR003593">
    <property type="entry name" value="AAA+_ATPase"/>
</dbReference>
<sequence length="291" mass="31331">MIIAENLTRRGALTGVTIDIAPGETLAVVGESGSGKTALARLLLRLDRPTSGGLPADGVHGLFPDLDPRMTIADSVAEPMRVHRRHDPAWRDELLTLVGLGPGDGRRRPADLPAPELRRAALARGLALRPGVLVLDEPVADLDPSARAELTALLRAVRERLGTAYLYLTRDVADVRQLAERVAVLYRGGIVERGPAQAVFEAPAHPYTQALLSAVPVADPRRERRRRRVPLAEERPDAPAGGCRFRHRCPKFAAELTTLQRGKCSAEAPAPRPRAGGAEAACHYASVATVW</sequence>
<dbReference type="GO" id="GO:0055085">
    <property type="term" value="P:transmembrane transport"/>
    <property type="evidence" value="ECO:0007669"/>
    <property type="project" value="UniProtKB-ARBA"/>
</dbReference>
<dbReference type="InterPro" id="IPR013563">
    <property type="entry name" value="Oligopep_ABC_C"/>
</dbReference>
<dbReference type="AlphaFoldDB" id="A0A9W6STQ4"/>
<dbReference type="Pfam" id="PF00005">
    <property type="entry name" value="ABC_tran"/>
    <property type="match status" value="1"/>
</dbReference>
<dbReference type="Gene3D" id="3.40.50.300">
    <property type="entry name" value="P-loop containing nucleotide triphosphate hydrolases"/>
    <property type="match status" value="1"/>
</dbReference>
<name>A0A9W6STQ4_9ACTN</name>
<evidence type="ECO:0000259" key="5">
    <source>
        <dbReference type="PROSITE" id="PS50893"/>
    </source>
</evidence>
<protein>
    <submittedName>
        <fullName evidence="6">ABC transporter ATP-binding protein</fullName>
    </submittedName>
</protein>
<gene>
    <name evidence="6" type="ORF">Afil01_65960</name>
</gene>
<comment type="similarity">
    <text evidence="1">Belongs to the ABC transporter superfamily.</text>
</comment>